<name>A0ACA9QYL8_9GLOM</name>
<comment type="caution">
    <text evidence="1">The sequence shown here is derived from an EMBL/GenBank/DDBJ whole genome shotgun (WGS) entry which is preliminary data.</text>
</comment>
<organism evidence="1 2">
    <name type="scientific">Cetraspora pellucida</name>
    <dbReference type="NCBI Taxonomy" id="1433469"/>
    <lineage>
        <taxon>Eukaryota</taxon>
        <taxon>Fungi</taxon>
        <taxon>Fungi incertae sedis</taxon>
        <taxon>Mucoromycota</taxon>
        <taxon>Glomeromycotina</taxon>
        <taxon>Glomeromycetes</taxon>
        <taxon>Diversisporales</taxon>
        <taxon>Gigasporaceae</taxon>
        <taxon>Cetraspora</taxon>
    </lineage>
</organism>
<protein>
    <submittedName>
        <fullName evidence="1">16153_t:CDS:1</fullName>
    </submittedName>
</protein>
<keyword evidence="2" id="KW-1185">Reference proteome</keyword>
<evidence type="ECO:0000313" key="1">
    <source>
        <dbReference type="EMBL" id="CAG8769454.1"/>
    </source>
</evidence>
<feature type="non-terminal residue" evidence="1">
    <location>
        <position position="1"/>
    </location>
</feature>
<sequence length="41" mass="4697">VACTNKIEQLYPIVGMESANSWINANFGNMPFKFDIKLYTK</sequence>
<evidence type="ECO:0000313" key="2">
    <source>
        <dbReference type="Proteomes" id="UP000789366"/>
    </source>
</evidence>
<dbReference type="Proteomes" id="UP000789366">
    <property type="component" value="Unassembled WGS sequence"/>
</dbReference>
<gene>
    <name evidence="1" type="ORF">SPELUC_LOCUS15679</name>
</gene>
<proteinExistence type="predicted"/>
<accession>A0ACA9QYL8</accession>
<dbReference type="EMBL" id="CAJVPW010053121">
    <property type="protein sequence ID" value="CAG8769454.1"/>
    <property type="molecule type" value="Genomic_DNA"/>
</dbReference>
<feature type="non-terminal residue" evidence="1">
    <location>
        <position position="41"/>
    </location>
</feature>
<reference evidence="1" key="1">
    <citation type="submission" date="2021-06" db="EMBL/GenBank/DDBJ databases">
        <authorList>
            <person name="Kallberg Y."/>
            <person name="Tangrot J."/>
            <person name="Rosling A."/>
        </authorList>
    </citation>
    <scope>NUCLEOTIDE SEQUENCE</scope>
    <source>
        <strain evidence="1">28 12/20/2015</strain>
    </source>
</reference>